<dbReference type="Gene3D" id="3.20.20.80">
    <property type="entry name" value="Glycosidases"/>
    <property type="match status" value="1"/>
</dbReference>
<dbReference type="Proteomes" id="UP000366872">
    <property type="component" value="Unassembled WGS sequence"/>
</dbReference>
<name>A0A6C2TYJ1_PONDE</name>
<dbReference type="SUPFAM" id="SSF51445">
    <property type="entry name" value="(Trans)glycosidases"/>
    <property type="match status" value="2"/>
</dbReference>
<dbReference type="Pfam" id="PF02638">
    <property type="entry name" value="GHL10"/>
    <property type="match status" value="1"/>
</dbReference>
<dbReference type="InterPro" id="IPR052177">
    <property type="entry name" value="Divisome_Glycosyl_Hydrolase"/>
</dbReference>
<proteinExistence type="predicted"/>
<evidence type="ECO:0000313" key="3">
    <source>
        <dbReference type="EMBL" id="VGO12750.1"/>
    </source>
</evidence>
<evidence type="ECO:0000256" key="1">
    <source>
        <dbReference type="ARBA" id="ARBA00022729"/>
    </source>
</evidence>
<dbReference type="EMBL" id="CAAHFG010000001">
    <property type="protein sequence ID" value="VGO12750.1"/>
    <property type="molecule type" value="Genomic_DNA"/>
</dbReference>
<dbReference type="RefSeq" id="WP_136078390.1">
    <property type="nucleotide sequence ID" value="NZ_CAAHFG010000001.1"/>
</dbReference>
<dbReference type="InterPro" id="IPR017853">
    <property type="entry name" value="GH"/>
</dbReference>
<feature type="domain" description="Glycosyl hydrolase-like 10" evidence="2">
    <location>
        <begin position="35"/>
        <end position="347"/>
    </location>
</feature>
<evidence type="ECO:0000313" key="4">
    <source>
        <dbReference type="Proteomes" id="UP000366872"/>
    </source>
</evidence>
<dbReference type="AlphaFoldDB" id="A0A6C2TYJ1"/>
<protein>
    <recommendedName>
        <fullName evidence="2">Glycosyl hydrolase-like 10 domain-containing protein</fullName>
    </recommendedName>
</protein>
<dbReference type="PANTHER" id="PTHR43405:SF1">
    <property type="entry name" value="GLYCOSYL HYDROLASE DIGH"/>
    <property type="match status" value="1"/>
</dbReference>
<reference evidence="3 4" key="1">
    <citation type="submission" date="2019-04" db="EMBL/GenBank/DDBJ databases">
        <authorList>
            <person name="Van Vliet M D."/>
        </authorList>
    </citation>
    <scope>NUCLEOTIDE SEQUENCE [LARGE SCALE GENOMIC DNA]</scope>
    <source>
        <strain evidence="3 4">F1</strain>
    </source>
</reference>
<organism evidence="3 4">
    <name type="scientific">Pontiella desulfatans</name>
    <dbReference type="NCBI Taxonomy" id="2750659"/>
    <lineage>
        <taxon>Bacteria</taxon>
        <taxon>Pseudomonadati</taxon>
        <taxon>Kiritimatiellota</taxon>
        <taxon>Kiritimatiellia</taxon>
        <taxon>Kiritimatiellales</taxon>
        <taxon>Pontiellaceae</taxon>
        <taxon>Pontiella</taxon>
    </lineage>
</organism>
<keyword evidence="4" id="KW-1185">Reference proteome</keyword>
<accession>A0A6C2TYJ1</accession>
<dbReference type="PANTHER" id="PTHR43405">
    <property type="entry name" value="GLYCOSYL HYDROLASE DIGH"/>
    <property type="match status" value="1"/>
</dbReference>
<sequence>MKRFCFLFTGLLAVTALVTVLFVSLRSMQPSLPPVRALWVTRFDYSNPQDVRSIVGNVAEAGFTDLFFQIRGNGTAYYNSKLEPWAYELSGDQVERLGTDPGWDPLQLAIDEAKPHGLRVHAYMNVLPGWKGLKDPPPEARQLWREHPEWFMVDSLGRKMLPTSGWYSFINPVLPEVRQHLRGIVKELCRYEVDGIHLDYIRYPHDYYLVAGQHYPDASEAELHRHADFSYDPASLGALHEAYGADVTKAQITRFRCESVSRVVRDLSYTMQLERPGNCLLTAAVMGDPSEGKHSAYQDSGLWARKGYVDWVVQMNYGTKSFNRHIEAIRNVAGRRSFASSVVVGIYCKNDVDTLVEQVETVKTSGCRGLAVFSYNFLFDGQHRITEKGRQLLPKLRP</sequence>
<gene>
    <name evidence="3" type="ORF">PDESU_01304</name>
</gene>
<evidence type="ECO:0000259" key="2">
    <source>
        <dbReference type="Pfam" id="PF02638"/>
    </source>
</evidence>
<keyword evidence="1" id="KW-0732">Signal</keyword>
<dbReference type="InterPro" id="IPR003790">
    <property type="entry name" value="GHL10"/>
</dbReference>